<organism evidence="2 3">
    <name type="scientific">Clostridium cochlearium</name>
    <dbReference type="NCBI Taxonomy" id="1494"/>
    <lineage>
        <taxon>Bacteria</taxon>
        <taxon>Bacillati</taxon>
        <taxon>Bacillota</taxon>
        <taxon>Clostridia</taxon>
        <taxon>Eubacteriales</taxon>
        <taxon>Clostridiaceae</taxon>
        <taxon>Clostridium</taxon>
    </lineage>
</organism>
<accession>A0A7Y3Y0L9</accession>
<dbReference type="InterPro" id="IPR011733">
    <property type="entry name" value="CHP02185_IM"/>
</dbReference>
<feature type="transmembrane region" description="Helical" evidence="1">
    <location>
        <begin position="26"/>
        <end position="48"/>
    </location>
</feature>
<protein>
    <submittedName>
        <fullName evidence="2">Uncharacterized protein</fullName>
    </submittedName>
</protein>
<dbReference type="EMBL" id="JABFIF010000045">
    <property type="protein sequence ID" value="NOH17278.1"/>
    <property type="molecule type" value="Genomic_DNA"/>
</dbReference>
<evidence type="ECO:0000313" key="2">
    <source>
        <dbReference type="EMBL" id="NOH17278.1"/>
    </source>
</evidence>
<dbReference type="RefSeq" id="WP_171304085.1">
    <property type="nucleotide sequence ID" value="NZ_JABFIF010000045.1"/>
</dbReference>
<evidence type="ECO:0000313" key="3">
    <source>
        <dbReference type="Proteomes" id="UP000528432"/>
    </source>
</evidence>
<name>A0A7Y3Y0L9_CLOCO</name>
<evidence type="ECO:0000256" key="1">
    <source>
        <dbReference type="SAM" id="Phobius"/>
    </source>
</evidence>
<gene>
    <name evidence="2" type="ORF">HMJ28_13010</name>
</gene>
<proteinExistence type="predicted"/>
<reference evidence="2 3" key="1">
    <citation type="submission" date="2020-05" db="EMBL/GenBank/DDBJ databases">
        <title>Draft genome sequence of Clostridium cochlearium strain AGROS13 isolated from a sheep dairy farm in New Zealand.</title>
        <authorList>
            <person name="Gupta T.B."/>
            <person name="Jauregui R."/>
            <person name="Risson A.N."/>
            <person name="Brightwell G."/>
            <person name="Maclean P."/>
        </authorList>
    </citation>
    <scope>NUCLEOTIDE SEQUENCE [LARGE SCALE GENOMIC DNA]</scope>
    <source>
        <strain evidence="2 3">AGROS13</strain>
    </source>
</reference>
<sequence>MKNFPGMFTPEAIDEMSAIYYNPKTVIIMIIVTGIFALIGASIGLGIYKKFFNKKNKK</sequence>
<keyword evidence="1" id="KW-1133">Transmembrane helix</keyword>
<keyword evidence="1" id="KW-0812">Transmembrane</keyword>
<dbReference type="Pfam" id="PF09605">
    <property type="entry name" value="Trep_Strep"/>
    <property type="match status" value="1"/>
</dbReference>
<dbReference type="Proteomes" id="UP000528432">
    <property type="component" value="Unassembled WGS sequence"/>
</dbReference>
<comment type="caution">
    <text evidence="2">The sequence shown here is derived from an EMBL/GenBank/DDBJ whole genome shotgun (WGS) entry which is preliminary data.</text>
</comment>
<dbReference type="AlphaFoldDB" id="A0A7Y3Y0L9"/>
<keyword evidence="1" id="KW-0472">Membrane</keyword>